<sequence length="113" mass="11448">MTVTKGTDCINTTTAAATETTSNTAYPPVANLDDAAAAADLPASRIWRRRACNGWMCPSLRRANISTSCWTWRIVLYSFGGRGAKGNGGVRTGACGGGGSAGAGEGGSSRGTS</sequence>
<evidence type="ECO:0000256" key="1">
    <source>
        <dbReference type="SAM" id="MobiDB-lite"/>
    </source>
</evidence>
<dbReference type="AlphaFoldDB" id="A0A8J4F7Z9"/>
<dbReference type="EMBL" id="BNCO01000043">
    <property type="protein sequence ID" value="GIL61043.1"/>
    <property type="molecule type" value="Genomic_DNA"/>
</dbReference>
<gene>
    <name evidence="2" type="ORF">Vafri_15411</name>
</gene>
<evidence type="ECO:0000313" key="3">
    <source>
        <dbReference type="Proteomes" id="UP000747399"/>
    </source>
</evidence>
<keyword evidence="3" id="KW-1185">Reference proteome</keyword>
<protein>
    <submittedName>
        <fullName evidence="2">Uncharacterized protein</fullName>
    </submittedName>
</protein>
<reference evidence="2" key="1">
    <citation type="journal article" date="2021" name="Proc. Natl. Acad. Sci. U.S.A.">
        <title>Three genomes in the algal genus Volvox reveal the fate of a haploid sex-determining region after a transition to homothallism.</title>
        <authorList>
            <person name="Yamamoto K."/>
            <person name="Hamaji T."/>
            <person name="Kawai-Toyooka H."/>
            <person name="Matsuzaki R."/>
            <person name="Takahashi F."/>
            <person name="Nishimura Y."/>
            <person name="Kawachi M."/>
            <person name="Noguchi H."/>
            <person name="Minakuchi Y."/>
            <person name="Umen J.G."/>
            <person name="Toyoda A."/>
            <person name="Nozaki H."/>
        </authorList>
    </citation>
    <scope>NUCLEOTIDE SEQUENCE</scope>
    <source>
        <strain evidence="2">NIES-3780</strain>
    </source>
</reference>
<feature type="region of interest" description="Disordered" evidence="1">
    <location>
        <begin position="94"/>
        <end position="113"/>
    </location>
</feature>
<dbReference type="Proteomes" id="UP000747399">
    <property type="component" value="Unassembled WGS sequence"/>
</dbReference>
<evidence type="ECO:0000313" key="2">
    <source>
        <dbReference type="EMBL" id="GIL61043.1"/>
    </source>
</evidence>
<comment type="caution">
    <text evidence="2">The sequence shown here is derived from an EMBL/GenBank/DDBJ whole genome shotgun (WGS) entry which is preliminary data.</text>
</comment>
<organism evidence="2 3">
    <name type="scientific">Volvox africanus</name>
    <dbReference type="NCBI Taxonomy" id="51714"/>
    <lineage>
        <taxon>Eukaryota</taxon>
        <taxon>Viridiplantae</taxon>
        <taxon>Chlorophyta</taxon>
        <taxon>core chlorophytes</taxon>
        <taxon>Chlorophyceae</taxon>
        <taxon>CS clade</taxon>
        <taxon>Chlamydomonadales</taxon>
        <taxon>Volvocaceae</taxon>
        <taxon>Volvox</taxon>
    </lineage>
</organism>
<proteinExistence type="predicted"/>
<accession>A0A8J4F7Z9</accession>
<name>A0A8J4F7Z9_9CHLO</name>